<proteinExistence type="inferred from homology"/>
<comment type="caution">
    <text evidence="3">The sequence shown here is derived from an EMBL/GenBank/DDBJ whole genome shotgun (WGS) entry which is preliminary data.</text>
</comment>
<dbReference type="PANTHER" id="PTHR42733">
    <property type="entry name" value="DJ-1 PROTEIN"/>
    <property type="match status" value="1"/>
</dbReference>
<comment type="similarity">
    <text evidence="1">Belongs to the peptidase C56 family.</text>
</comment>
<gene>
    <name evidence="3" type="ORF">NF685_07635</name>
</gene>
<name>A0ABT1CI46_9PROT</name>
<dbReference type="RefSeq" id="WP_252849198.1">
    <property type="nucleotide sequence ID" value="NZ_BAPW01000010.1"/>
</dbReference>
<dbReference type="CDD" id="cd03134">
    <property type="entry name" value="GATase1_PfpI_like"/>
    <property type="match status" value="1"/>
</dbReference>
<dbReference type="Proteomes" id="UP001523401">
    <property type="component" value="Unassembled WGS sequence"/>
</dbReference>
<dbReference type="InterPro" id="IPR029062">
    <property type="entry name" value="Class_I_gatase-like"/>
</dbReference>
<dbReference type="PROSITE" id="PS51276">
    <property type="entry name" value="PEPTIDASE_C56_PFPI"/>
    <property type="match status" value="1"/>
</dbReference>
<dbReference type="NCBIfam" id="TIGR01382">
    <property type="entry name" value="PfpI"/>
    <property type="match status" value="1"/>
</dbReference>
<accession>A0ABT1CI46</accession>
<reference evidence="3 4" key="1">
    <citation type="submission" date="2022-06" db="EMBL/GenBank/DDBJ databases">
        <title>Whole-genome of Asaia lannensis strain LMG 27011T.</title>
        <authorList>
            <person name="Sombolestani A."/>
        </authorList>
    </citation>
    <scope>NUCLEOTIDE SEQUENCE [LARGE SCALE GENOMIC DNA]</scope>
    <source>
        <strain evidence="3 4">NBRC 102526</strain>
    </source>
</reference>
<evidence type="ECO:0000259" key="2">
    <source>
        <dbReference type="Pfam" id="PF01965"/>
    </source>
</evidence>
<dbReference type="SUPFAM" id="SSF52317">
    <property type="entry name" value="Class I glutamine amidotransferase-like"/>
    <property type="match status" value="1"/>
</dbReference>
<dbReference type="PANTHER" id="PTHR42733:SF12">
    <property type="entry name" value="PROTEINASE"/>
    <property type="match status" value="1"/>
</dbReference>
<dbReference type="Pfam" id="PF01965">
    <property type="entry name" value="DJ-1_PfpI"/>
    <property type="match status" value="1"/>
</dbReference>
<evidence type="ECO:0000256" key="1">
    <source>
        <dbReference type="ARBA" id="ARBA00008542"/>
    </source>
</evidence>
<dbReference type="InterPro" id="IPR002818">
    <property type="entry name" value="DJ-1/PfpI"/>
</dbReference>
<dbReference type="InterPro" id="IPR006286">
    <property type="entry name" value="C56_PfpI-like"/>
</dbReference>
<evidence type="ECO:0000313" key="3">
    <source>
        <dbReference type="EMBL" id="MCO6159894.1"/>
    </source>
</evidence>
<protein>
    <submittedName>
        <fullName evidence="3">Type 1 glutamine amidotransferase</fullName>
    </submittedName>
</protein>
<dbReference type="Gene3D" id="3.40.50.880">
    <property type="match status" value="1"/>
</dbReference>
<sequence>MSQCVAILATNGVEECELVEPRRALEAAGLKTVLVSPHKGEIQAMKGDVHPSATLNVDASVGEAADMEFAGIVLPGGTTNPDALRIDEAAVAFLRGFVAQNKPIASICHGAWTLIEAGGVKGRTLTSWPSLHTDLLNAGAHWVDREVVVDGNLVTSRNPNDLPAFCKAVIAQYRDETA</sequence>
<keyword evidence="4" id="KW-1185">Reference proteome</keyword>
<keyword evidence="3" id="KW-0315">Glutamine amidotransferase</keyword>
<dbReference type="EMBL" id="JAMXQU010000004">
    <property type="protein sequence ID" value="MCO6159894.1"/>
    <property type="molecule type" value="Genomic_DNA"/>
</dbReference>
<feature type="domain" description="DJ-1/PfpI" evidence="2">
    <location>
        <begin position="5"/>
        <end position="171"/>
    </location>
</feature>
<evidence type="ECO:0000313" key="4">
    <source>
        <dbReference type="Proteomes" id="UP001523401"/>
    </source>
</evidence>
<organism evidence="3 4">
    <name type="scientific">Asaia lannensis NBRC 102526</name>
    <dbReference type="NCBI Taxonomy" id="1307926"/>
    <lineage>
        <taxon>Bacteria</taxon>
        <taxon>Pseudomonadati</taxon>
        <taxon>Pseudomonadota</taxon>
        <taxon>Alphaproteobacteria</taxon>
        <taxon>Acetobacterales</taxon>
        <taxon>Acetobacteraceae</taxon>
        <taxon>Asaia</taxon>
    </lineage>
</organism>